<name>A0A553QRG0_9TELE</name>
<dbReference type="Pfam" id="PF14916">
    <property type="entry name" value="CCDC92"/>
    <property type="match status" value="1"/>
</dbReference>
<dbReference type="Proteomes" id="UP000316079">
    <property type="component" value="Unassembled WGS sequence"/>
</dbReference>
<dbReference type="InterPro" id="IPR040370">
    <property type="entry name" value="CCDC74A/CCDC74B/CCDC92"/>
</dbReference>
<evidence type="ECO:0000256" key="3">
    <source>
        <dbReference type="SAM" id="MobiDB-lite"/>
    </source>
</evidence>
<dbReference type="OrthoDB" id="9941131at2759"/>
<comment type="caution">
    <text evidence="5">The sequence shown here is derived from an EMBL/GenBank/DDBJ whole genome shotgun (WGS) entry which is preliminary data.</text>
</comment>
<evidence type="ECO:0000313" key="6">
    <source>
        <dbReference type="Proteomes" id="UP000316079"/>
    </source>
</evidence>
<evidence type="ECO:0000313" key="5">
    <source>
        <dbReference type="EMBL" id="TRY92545.1"/>
    </source>
</evidence>
<dbReference type="PANTHER" id="PTHR14882:SF3">
    <property type="entry name" value="COILED-COIL DOMAIN CONTAINING 92B"/>
    <property type="match status" value="1"/>
</dbReference>
<keyword evidence="1 2" id="KW-0175">Coiled coil</keyword>
<organism evidence="5 6">
    <name type="scientific">Danionella cerebrum</name>
    <dbReference type="NCBI Taxonomy" id="2873325"/>
    <lineage>
        <taxon>Eukaryota</taxon>
        <taxon>Metazoa</taxon>
        <taxon>Chordata</taxon>
        <taxon>Craniata</taxon>
        <taxon>Vertebrata</taxon>
        <taxon>Euteleostomi</taxon>
        <taxon>Actinopterygii</taxon>
        <taxon>Neopterygii</taxon>
        <taxon>Teleostei</taxon>
        <taxon>Ostariophysi</taxon>
        <taxon>Cypriniformes</taxon>
        <taxon>Danionidae</taxon>
        <taxon>Danioninae</taxon>
        <taxon>Danionella</taxon>
    </lineage>
</organism>
<reference evidence="5 6" key="1">
    <citation type="journal article" date="2019" name="Sci. Data">
        <title>Hybrid genome assembly and annotation of Danionella translucida.</title>
        <authorList>
            <person name="Kadobianskyi M."/>
            <person name="Schulze L."/>
            <person name="Schuelke M."/>
            <person name="Judkewitz B."/>
        </authorList>
    </citation>
    <scope>NUCLEOTIDE SEQUENCE [LARGE SCALE GENOMIC DNA]</scope>
    <source>
        <strain evidence="5 6">Bolton</strain>
    </source>
</reference>
<sequence>MIEACSSSEHRCVREGVTSTPPHQLHHFVGTEGAVFFLHNDDQRMQGTRATLCRHSICSWVAWLKGRDVEVKELVRSLHYNNASSAGQLIETTPMENKGVQGLSLEQQVESVERSIVFLRQEQLTLLHGLHLEILSLQKRCTELTQELSMKPPGRSQAGIVIGLLLGMDNVLEEEEQLQARYQEVEEHLEDQQFLHGDLRWELSQKSVLVGALRASLKQKERRFLEELKQRSHRTTVLNTELQKQTEAAAYLSFQLHSAKQKLQQQQWKRAEKPPIPSTPQASGSSQSALKPRRQGSNRVSGHLRIERARECVPRERVTGPEEPMAMPDPALFLYPYRNRHRVPLRHTLQEVDGEESEELDQGAAVSRLAATVAKATATTASTAENSSD</sequence>
<feature type="compositionally biased region" description="Polar residues" evidence="3">
    <location>
        <begin position="279"/>
        <end position="290"/>
    </location>
</feature>
<protein>
    <recommendedName>
        <fullName evidence="4">CCDC92/74 N-terminal domain-containing protein</fullName>
    </recommendedName>
</protein>
<dbReference type="STRING" id="623744.A0A553QRG0"/>
<proteinExistence type="predicted"/>
<dbReference type="InterPro" id="IPR039496">
    <property type="entry name" value="CCDC92/74_N"/>
</dbReference>
<gene>
    <name evidence="5" type="ORF">DNTS_024551</name>
</gene>
<dbReference type="AlphaFoldDB" id="A0A553QRG0"/>
<evidence type="ECO:0000256" key="1">
    <source>
        <dbReference type="ARBA" id="ARBA00023054"/>
    </source>
</evidence>
<evidence type="ECO:0000259" key="4">
    <source>
        <dbReference type="Pfam" id="PF14916"/>
    </source>
</evidence>
<evidence type="ECO:0000256" key="2">
    <source>
        <dbReference type="SAM" id="Coils"/>
    </source>
</evidence>
<dbReference type="EMBL" id="SRMA01025609">
    <property type="protein sequence ID" value="TRY92545.1"/>
    <property type="molecule type" value="Genomic_DNA"/>
</dbReference>
<feature type="region of interest" description="Disordered" evidence="3">
    <location>
        <begin position="263"/>
        <end position="307"/>
    </location>
</feature>
<keyword evidence="6" id="KW-1185">Reference proteome</keyword>
<accession>A0A553QRG0</accession>
<dbReference type="PANTHER" id="PTHR14882">
    <property type="entry name" value="COILED-COIL DOMAIN-CONTAINING 74A"/>
    <property type="match status" value="1"/>
</dbReference>
<feature type="coiled-coil region" evidence="2">
    <location>
        <begin position="168"/>
        <end position="195"/>
    </location>
</feature>
<feature type="domain" description="CCDC92/74 N-terminal" evidence="4">
    <location>
        <begin position="106"/>
        <end position="159"/>
    </location>
</feature>